<evidence type="ECO:0000313" key="3">
    <source>
        <dbReference type="Proteomes" id="UP000198507"/>
    </source>
</evidence>
<keyword evidence="3" id="KW-1185">Reference proteome</keyword>
<evidence type="ECO:0000259" key="1">
    <source>
        <dbReference type="Pfam" id="PF00903"/>
    </source>
</evidence>
<dbReference type="InterPro" id="IPR029068">
    <property type="entry name" value="Glyas_Bleomycin-R_OHBP_Dase"/>
</dbReference>
<dbReference type="SUPFAM" id="SSF54593">
    <property type="entry name" value="Glyoxalase/Bleomycin resistance protein/Dihydroxybiphenyl dioxygenase"/>
    <property type="match status" value="1"/>
</dbReference>
<proteinExistence type="predicted"/>
<evidence type="ECO:0000313" key="2">
    <source>
        <dbReference type="EMBL" id="SET40670.1"/>
    </source>
</evidence>
<dbReference type="Proteomes" id="UP000198507">
    <property type="component" value="Unassembled WGS sequence"/>
</dbReference>
<dbReference type="OrthoDB" id="8116053at2"/>
<organism evidence="2 3">
    <name type="scientific">Geodermatophilus poikilotrophus</name>
    <dbReference type="NCBI Taxonomy" id="1333667"/>
    <lineage>
        <taxon>Bacteria</taxon>
        <taxon>Bacillati</taxon>
        <taxon>Actinomycetota</taxon>
        <taxon>Actinomycetes</taxon>
        <taxon>Geodermatophilales</taxon>
        <taxon>Geodermatophilaceae</taxon>
        <taxon>Geodermatophilus</taxon>
    </lineage>
</organism>
<dbReference type="Gene3D" id="3.10.180.10">
    <property type="entry name" value="2,3-Dihydroxybiphenyl 1,2-Dioxygenase, domain 1"/>
    <property type="match status" value="1"/>
</dbReference>
<accession>A0A1I0E8J9</accession>
<dbReference type="Pfam" id="PF00903">
    <property type="entry name" value="Glyoxalase"/>
    <property type="match status" value="1"/>
</dbReference>
<dbReference type="InterPro" id="IPR004360">
    <property type="entry name" value="Glyas_Fos-R_dOase_dom"/>
</dbReference>
<dbReference type="AlphaFoldDB" id="A0A1I0E8J9"/>
<dbReference type="EMBL" id="FOIE01000004">
    <property type="protein sequence ID" value="SET40670.1"/>
    <property type="molecule type" value="Genomic_DNA"/>
</dbReference>
<gene>
    <name evidence="2" type="ORF">SAMN04488546_2373</name>
</gene>
<sequence length="136" mass="14775">MEILFVASVSVIARDPERSRRLYVDVLGLPLERLAGEYFASERIDGSRHFGVWPLAEAAEACFGAPDWPADRPVPQVSIEFELADAAAVADGAAELEAAGHRLLHGARTEPWGQTVARLQTVEGLVVGLSYAPWLH</sequence>
<protein>
    <recommendedName>
        <fullName evidence="1">Glyoxalase/fosfomycin resistance/dioxygenase domain-containing protein</fullName>
    </recommendedName>
</protein>
<reference evidence="3" key="1">
    <citation type="submission" date="2016-10" db="EMBL/GenBank/DDBJ databases">
        <authorList>
            <person name="Varghese N."/>
            <person name="Submissions S."/>
        </authorList>
    </citation>
    <scope>NUCLEOTIDE SEQUENCE [LARGE SCALE GENOMIC DNA]</scope>
    <source>
        <strain evidence="3">DSM 44209</strain>
    </source>
</reference>
<name>A0A1I0E8J9_9ACTN</name>
<dbReference type="RefSeq" id="WP_091444048.1">
    <property type="nucleotide sequence ID" value="NZ_FOIE01000004.1"/>
</dbReference>
<feature type="domain" description="Glyoxalase/fosfomycin resistance/dioxygenase" evidence="1">
    <location>
        <begin position="8"/>
        <end position="124"/>
    </location>
</feature>